<feature type="region of interest" description="Disordered" evidence="1">
    <location>
        <begin position="128"/>
        <end position="232"/>
    </location>
</feature>
<dbReference type="KEGG" id="tva:4751528"/>
<gene>
    <name evidence="2" type="ORF">TVAG_054070</name>
</gene>
<evidence type="ECO:0000313" key="3">
    <source>
        <dbReference type="Proteomes" id="UP000001542"/>
    </source>
</evidence>
<feature type="compositionally biased region" description="Basic and acidic residues" evidence="1">
    <location>
        <begin position="128"/>
        <end position="139"/>
    </location>
</feature>
<dbReference type="EMBL" id="DS113891">
    <property type="protein sequence ID" value="EAX93802.1"/>
    <property type="molecule type" value="Genomic_DNA"/>
</dbReference>
<dbReference type="InParanoid" id="A2FMP5"/>
<dbReference type="AlphaFoldDB" id="A2FMP5"/>
<sequence length="503" mass="55386">MRSRFYIRIPKIDGIPMHDLQSNPLYVQIADEANGETTKTQERNPDDLNFDNETLCFTPKQLEGVYNFMLKSKTASGENVLANVKIPLQAIPIDKKVKIKVEMTRIMVSAQPWMTVVLHFDTKGKQPFDCSKGRFDRSKAPNIVVGSKKGHGMASHHNSSSEHPDSAGVPDTIPEFTEDIQDDDSSEILPPSYSSQHGGNRDKANFPPNDNPGNHPQFRVPGKVTFANPNQGQGDFPMNLDLNDPSRGLHSNPISQYASLPHGNYGAMPPPVLPTAPTQFPQPLPTGPGGFPPMAGGVPPMGMPMGGGGMGPSFAPMGLPPAQGRSPKAFYSNPAQPRLHNVNYNQVQGMNPPKENAPRFNNPYLKSGAPQMPVGDEDDPLNPQQNSNPNLANQIQQNISRQMAFLDTKNQQTYNLGVGPSGGFQNQPNYNQQLYAQQMAQTQYQQQLAQQYPQQMTGGYGVPLPAQYQSAQALYQPTQYTQQQYGYQSPSLYATQPYPHYPR</sequence>
<organism evidence="2 3">
    <name type="scientific">Trichomonas vaginalis (strain ATCC PRA-98 / G3)</name>
    <dbReference type="NCBI Taxonomy" id="412133"/>
    <lineage>
        <taxon>Eukaryota</taxon>
        <taxon>Metamonada</taxon>
        <taxon>Parabasalia</taxon>
        <taxon>Trichomonadida</taxon>
        <taxon>Trichomonadidae</taxon>
        <taxon>Trichomonas</taxon>
    </lineage>
</organism>
<protein>
    <submittedName>
        <fullName evidence="2">Proline-rich proteoglycan 2, putative</fullName>
    </submittedName>
</protein>
<feature type="compositionally biased region" description="Low complexity" evidence="1">
    <location>
        <begin position="381"/>
        <end position="390"/>
    </location>
</feature>
<evidence type="ECO:0000256" key="1">
    <source>
        <dbReference type="SAM" id="MobiDB-lite"/>
    </source>
</evidence>
<proteinExistence type="predicted"/>
<reference evidence="2" key="2">
    <citation type="journal article" date="2007" name="Science">
        <title>Draft genome sequence of the sexually transmitted pathogen Trichomonas vaginalis.</title>
        <authorList>
            <person name="Carlton J.M."/>
            <person name="Hirt R.P."/>
            <person name="Silva J.C."/>
            <person name="Delcher A.L."/>
            <person name="Schatz M."/>
            <person name="Zhao Q."/>
            <person name="Wortman J.R."/>
            <person name="Bidwell S.L."/>
            <person name="Alsmark U.C.M."/>
            <person name="Besteiro S."/>
            <person name="Sicheritz-Ponten T."/>
            <person name="Noel C.J."/>
            <person name="Dacks J.B."/>
            <person name="Foster P.G."/>
            <person name="Simillion C."/>
            <person name="Van de Peer Y."/>
            <person name="Miranda-Saavedra D."/>
            <person name="Barton G.J."/>
            <person name="Westrop G.D."/>
            <person name="Mueller S."/>
            <person name="Dessi D."/>
            <person name="Fiori P.L."/>
            <person name="Ren Q."/>
            <person name="Paulsen I."/>
            <person name="Zhang H."/>
            <person name="Bastida-Corcuera F.D."/>
            <person name="Simoes-Barbosa A."/>
            <person name="Brown M.T."/>
            <person name="Hayes R.D."/>
            <person name="Mukherjee M."/>
            <person name="Okumura C.Y."/>
            <person name="Schneider R."/>
            <person name="Smith A.J."/>
            <person name="Vanacova S."/>
            <person name="Villalvazo M."/>
            <person name="Haas B.J."/>
            <person name="Pertea M."/>
            <person name="Feldblyum T.V."/>
            <person name="Utterback T.R."/>
            <person name="Shu C.L."/>
            <person name="Osoegawa K."/>
            <person name="de Jong P.J."/>
            <person name="Hrdy I."/>
            <person name="Horvathova L."/>
            <person name="Zubacova Z."/>
            <person name="Dolezal P."/>
            <person name="Malik S.B."/>
            <person name="Logsdon J.M. Jr."/>
            <person name="Henze K."/>
            <person name="Gupta A."/>
            <person name="Wang C.C."/>
            <person name="Dunne R.L."/>
            <person name="Upcroft J.A."/>
            <person name="Upcroft P."/>
            <person name="White O."/>
            <person name="Salzberg S.L."/>
            <person name="Tang P."/>
            <person name="Chiu C.-H."/>
            <person name="Lee Y.-S."/>
            <person name="Embley T.M."/>
            <person name="Coombs G.H."/>
            <person name="Mottram J.C."/>
            <person name="Tachezy J."/>
            <person name="Fraser-Liggett C.M."/>
            <person name="Johnson P.J."/>
        </authorList>
    </citation>
    <scope>NUCLEOTIDE SEQUENCE [LARGE SCALE GENOMIC DNA]</scope>
    <source>
        <strain evidence="2">G3</strain>
    </source>
</reference>
<dbReference type="Proteomes" id="UP000001542">
    <property type="component" value="Unassembled WGS sequence"/>
</dbReference>
<reference evidence="2" key="1">
    <citation type="submission" date="2006-10" db="EMBL/GenBank/DDBJ databases">
        <authorList>
            <person name="Amadeo P."/>
            <person name="Zhao Q."/>
            <person name="Wortman J."/>
            <person name="Fraser-Liggett C."/>
            <person name="Carlton J."/>
        </authorList>
    </citation>
    <scope>NUCLEOTIDE SEQUENCE</scope>
    <source>
        <strain evidence="2">G3</strain>
    </source>
</reference>
<feature type="compositionally biased region" description="Acidic residues" evidence="1">
    <location>
        <begin position="176"/>
        <end position="186"/>
    </location>
</feature>
<dbReference type="VEuPathDB" id="TrichDB:TVAG_054070"/>
<keyword evidence="3" id="KW-1185">Reference proteome</keyword>
<feature type="region of interest" description="Disordered" evidence="1">
    <location>
        <begin position="346"/>
        <end position="390"/>
    </location>
</feature>
<dbReference type="RefSeq" id="XP_001306732.1">
    <property type="nucleotide sequence ID" value="XM_001306731.1"/>
</dbReference>
<dbReference type="VEuPathDB" id="TrichDB:TVAGG3_0938430"/>
<accession>A2FMP5</accession>
<evidence type="ECO:0000313" key="2">
    <source>
        <dbReference type="EMBL" id="EAX93802.1"/>
    </source>
</evidence>
<name>A2FMP5_TRIV3</name>